<evidence type="ECO:0000313" key="2">
    <source>
        <dbReference type="EMBL" id="CAD8122269.1"/>
    </source>
</evidence>
<feature type="transmembrane region" description="Helical" evidence="1">
    <location>
        <begin position="221"/>
        <end position="239"/>
    </location>
</feature>
<comment type="caution">
    <text evidence="2">The sequence shown here is derived from an EMBL/GenBank/DDBJ whole genome shotgun (WGS) entry which is preliminary data.</text>
</comment>
<accession>A0A8S1R3L1</accession>
<name>A0A8S1R3L1_9CILI</name>
<organism evidence="2 3">
    <name type="scientific">Paramecium sonneborni</name>
    <dbReference type="NCBI Taxonomy" id="65129"/>
    <lineage>
        <taxon>Eukaryota</taxon>
        <taxon>Sar</taxon>
        <taxon>Alveolata</taxon>
        <taxon>Ciliophora</taxon>
        <taxon>Intramacronucleata</taxon>
        <taxon>Oligohymenophorea</taxon>
        <taxon>Peniculida</taxon>
        <taxon>Parameciidae</taxon>
        <taxon>Paramecium</taxon>
    </lineage>
</organism>
<protein>
    <recommendedName>
        <fullName evidence="4">Transmembrane protein</fullName>
    </recommendedName>
</protein>
<evidence type="ECO:0000313" key="3">
    <source>
        <dbReference type="Proteomes" id="UP000692954"/>
    </source>
</evidence>
<evidence type="ECO:0008006" key="4">
    <source>
        <dbReference type="Google" id="ProtNLM"/>
    </source>
</evidence>
<reference evidence="2" key="1">
    <citation type="submission" date="2021-01" db="EMBL/GenBank/DDBJ databases">
        <authorList>
            <consortium name="Genoscope - CEA"/>
            <person name="William W."/>
        </authorList>
    </citation>
    <scope>NUCLEOTIDE SEQUENCE</scope>
</reference>
<evidence type="ECO:0000256" key="1">
    <source>
        <dbReference type="SAM" id="Phobius"/>
    </source>
</evidence>
<dbReference type="EMBL" id="CAJJDN010000137">
    <property type="protein sequence ID" value="CAD8122269.1"/>
    <property type="molecule type" value="Genomic_DNA"/>
</dbReference>
<keyword evidence="1" id="KW-1133">Transmembrane helix</keyword>
<dbReference type="AlphaFoldDB" id="A0A8S1R3L1"/>
<dbReference type="Proteomes" id="UP000692954">
    <property type="component" value="Unassembled WGS sequence"/>
</dbReference>
<keyword evidence="1" id="KW-0812">Transmembrane</keyword>
<sequence length="263" mass="30296">MILTLLLIIQKIKADCISNQFLTFPKQVELAEAVKTIQITVEGGYIIGYGNGYQVKDKSKIIIQQVPSEIIFEPSYFEIYCPAIHQLQKKNSIKCEIQLNMEEVEPEFTPKKAKFVIPIESDKQIKYNPLLEIQNNFQIRLMDLAEQLENLMYYLEYENCDNVVYIIPQPLQISLTQITQLQKYSKSIPEGALTREISDSYKGELYLENFSLDPKANNHHYGLIAIVIGITVLAAIRALTKKKEQQCNLDKQPLNQHELQKLT</sequence>
<keyword evidence="3" id="KW-1185">Reference proteome</keyword>
<keyword evidence="1" id="KW-0472">Membrane</keyword>
<gene>
    <name evidence="2" type="ORF">PSON_ATCC_30995.1.T1370091</name>
</gene>
<proteinExistence type="predicted"/>